<organism evidence="2 3">
    <name type="scientific">Franzmannia pantelleriensis</name>
    <dbReference type="NCBI Taxonomy" id="48727"/>
    <lineage>
        <taxon>Bacteria</taxon>
        <taxon>Pseudomonadati</taxon>
        <taxon>Pseudomonadota</taxon>
        <taxon>Gammaproteobacteria</taxon>
        <taxon>Oceanospirillales</taxon>
        <taxon>Halomonadaceae</taxon>
        <taxon>Franzmannia</taxon>
    </lineage>
</organism>
<dbReference type="InterPro" id="IPR025391">
    <property type="entry name" value="DUF4123"/>
</dbReference>
<dbReference type="AlphaFoldDB" id="A0A1G9RZE3"/>
<feature type="domain" description="DUF4123" evidence="1">
    <location>
        <begin position="15"/>
        <end position="127"/>
    </location>
</feature>
<gene>
    <name evidence="2" type="ORF">SAMN05192555_11186</name>
</gene>
<evidence type="ECO:0000259" key="1">
    <source>
        <dbReference type="Pfam" id="PF13503"/>
    </source>
</evidence>
<evidence type="ECO:0000313" key="3">
    <source>
        <dbReference type="Proteomes" id="UP000199107"/>
    </source>
</evidence>
<dbReference type="STRING" id="48727.SAMN05192555_11186"/>
<accession>A0A1G9RZE3</accession>
<evidence type="ECO:0000313" key="2">
    <source>
        <dbReference type="EMBL" id="SDM28380.1"/>
    </source>
</evidence>
<name>A0A1G9RZE3_9GAMM</name>
<proteinExistence type="predicted"/>
<protein>
    <recommendedName>
        <fullName evidence="1">DUF4123 domain-containing protein</fullName>
    </recommendedName>
</protein>
<dbReference type="Proteomes" id="UP000199107">
    <property type="component" value="Unassembled WGS sequence"/>
</dbReference>
<dbReference type="Pfam" id="PF13503">
    <property type="entry name" value="DUF4123"/>
    <property type="match status" value="1"/>
</dbReference>
<sequence length="276" mass="31459">MRYTQRLPEQKERRYWLIDPARLPEGEVLRCFYATTHQPMFRWLYDGTAFQAVRDSGPVLLDITQDDSVWQQFSTEWTGQVASVVIDTSESLNDLQQRLSAHLTIDTPGKGKGLLRFHEPAALHLLLGEALLSPPNRMALMGGDVCWTWPLCRYEESIVLERHISPRSTNATLGGALRLDVDTQQRLSGVSQFSRLMPVLGEAIQRFDLMQTDVGITSLWRALECYWCATWQDRLPRRQAVEMVQGMLLRSGTLERLIEELVASSKDASPLNAKTR</sequence>
<keyword evidence="3" id="KW-1185">Reference proteome</keyword>
<dbReference type="EMBL" id="FNGH01000011">
    <property type="protein sequence ID" value="SDM28380.1"/>
    <property type="molecule type" value="Genomic_DNA"/>
</dbReference>
<dbReference type="RefSeq" id="WP_176817247.1">
    <property type="nucleotide sequence ID" value="NZ_FNGH01000011.1"/>
</dbReference>
<reference evidence="3" key="1">
    <citation type="submission" date="2016-10" db="EMBL/GenBank/DDBJ databases">
        <authorList>
            <person name="Varghese N."/>
            <person name="Submissions S."/>
        </authorList>
    </citation>
    <scope>NUCLEOTIDE SEQUENCE [LARGE SCALE GENOMIC DNA]</scope>
    <source>
        <strain evidence="3">AAP</strain>
    </source>
</reference>